<dbReference type="RefSeq" id="WP_184173533.1">
    <property type="nucleotide sequence ID" value="NZ_JACHGF010000002.1"/>
</dbReference>
<dbReference type="SUPFAM" id="SSF48452">
    <property type="entry name" value="TPR-like"/>
    <property type="match status" value="1"/>
</dbReference>
<evidence type="ECO:0000313" key="3">
    <source>
        <dbReference type="Proteomes" id="UP000557307"/>
    </source>
</evidence>
<comment type="caution">
    <text evidence="2">The sequence shown here is derived from an EMBL/GenBank/DDBJ whole genome shotgun (WGS) entry which is preliminary data.</text>
</comment>
<organism evidence="2 3">
    <name type="scientific">Rhabdobacter roseus</name>
    <dbReference type="NCBI Taxonomy" id="1655419"/>
    <lineage>
        <taxon>Bacteria</taxon>
        <taxon>Pseudomonadati</taxon>
        <taxon>Bacteroidota</taxon>
        <taxon>Cytophagia</taxon>
        <taxon>Cytophagales</taxon>
        <taxon>Cytophagaceae</taxon>
        <taxon>Rhabdobacter</taxon>
    </lineage>
</organism>
<name>A0A840TLL4_9BACT</name>
<keyword evidence="1" id="KW-0732">Signal</keyword>
<gene>
    <name evidence="2" type="ORF">HNQ92_001951</name>
</gene>
<feature type="signal peptide" evidence="1">
    <location>
        <begin position="1"/>
        <end position="21"/>
    </location>
</feature>
<keyword evidence="3" id="KW-1185">Reference proteome</keyword>
<dbReference type="Gene3D" id="1.25.40.390">
    <property type="match status" value="1"/>
</dbReference>
<dbReference type="EMBL" id="JACHGF010000002">
    <property type="protein sequence ID" value="MBB5283825.1"/>
    <property type="molecule type" value="Genomic_DNA"/>
</dbReference>
<evidence type="ECO:0008006" key="4">
    <source>
        <dbReference type="Google" id="ProtNLM"/>
    </source>
</evidence>
<dbReference type="InterPro" id="IPR041662">
    <property type="entry name" value="SusD-like_2"/>
</dbReference>
<evidence type="ECO:0000313" key="2">
    <source>
        <dbReference type="EMBL" id="MBB5283825.1"/>
    </source>
</evidence>
<reference evidence="2 3" key="1">
    <citation type="submission" date="2020-08" db="EMBL/GenBank/DDBJ databases">
        <title>Genomic Encyclopedia of Type Strains, Phase IV (KMG-IV): sequencing the most valuable type-strain genomes for metagenomic binning, comparative biology and taxonomic classification.</title>
        <authorList>
            <person name="Goeker M."/>
        </authorList>
    </citation>
    <scope>NUCLEOTIDE SEQUENCE [LARGE SCALE GENOMIC DNA]</scope>
    <source>
        <strain evidence="2 3">DSM 105074</strain>
    </source>
</reference>
<dbReference type="Proteomes" id="UP000557307">
    <property type="component" value="Unassembled WGS sequence"/>
</dbReference>
<feature type="chain" id="PRO_5032954404" description="SusD/RagB family nutrient-binding outer membrane lipoprotein" evidence="1">
    <location>
        <begin position="22"/>
        <end position="483"/>
    </location>
</feature>
<sequence length="483" mass="52713">MKNKILSATLSGLLLVGVSGCSDFSDFGDTNLNPAATTNPNIGALLTNVEAGIAGYATQTRGGLYAQYFSETQYTDVSLYSIPQVAFVGEYTGSLYDLENIIIQDQSRNMSAIAKILKQYIFWTITDRWGDVPYSEALKGVEFPTPKYDRQEEIYKGIIQGLKEAVTEFDNSPITGDVIFGGNIDLWKRTANSIRLLAAIQLSKKFPSPTGYAATEFKAALNDPAGYITTNAQNFAVSYPGGNFNSNWWNLYNGRKDFAESETMTTLLGSLADTRQSVFGGATELEGQPNSNATSNIGMPYGLRRASAEAFTADNPTWARILRGDKRTNNGTVHIITASQVALARAEAADYGWTTENLQTVYRQGITLSFEQWGLSAPANSYFTQNNVALAAAAGTGANIRNISVQRFIATYPNGLQGWNIWRKTGFPVLTPAPDATNTSKQIPRRYVYDPNTEYSSNKASVEAAAALIPGGDTQDSRVWWDQ</sequence>
<proteinExistence type="predicted"/>
<protein>
    <recommendedName>
        <fullName evidence="4">SusD/RagB family nutrient-binding outer membrane lipoprotein</fullName>
    </recommendedName>
</protein>
<dbReference type="Pfam" id="PF12771">
    <property type="entry name" value="SusD-like_2"/>
    <property type="match status" value="1"/>
</dbReference>
<dbReference type="InterPro" id="IPR011990">
    <property type="entry name" value="TPR-like_helical_dom_sf"/>
</dbReference>
<evidence type="ECO:0000256" key="1">
    <source>
        <dbReference type="SAM" id="SignalP"/>
    </source>
</evidence>
<dbReference type="AlphaFoldDB" id="A0A840TLL4"/>
<dbReference type="PROSITE" id="PS51257">
    <property type="entry name" value="PROKAR_LIPOPROTEIN"/>
    <property type="match status" value="1"/>
</dbReference>
<accession>A0A840TLL4</accession>